<sequence>MRSRIFPSSHFWLDEMTIRAQTNYEDSRNDRAFGAMRSLMRRRNSWKSKEPLPNRFLDRYEQLGGDRSLNEAQSKLGKMQQDLNNAEPNKSVISLRSQQGLLLRSSSPVRYFSMTMSHCFGLSIDSQTKPVYVVLCLADAFSTVYGATFLPPPHISAWLSAYRSVYQVVFYGEAVLKKFIKNRTDDFDSDGSFDSEPEGAVDVNDGLASAEQPTANSPSSSFVGYAKVKYEYEGNGSTYLAAKPGEMFYVRELDSSNSGWTSVVSQDGTRHGFVPTSFIDVTLY</sequence>
<gene>
    <name evidence="4" type="ORF">ECPE_LOCUS10947</name>
</gene>
<evidence type="ECO:0000259" key="3">
    <source>
        <dbReference type="PROSITE" id="PS50002"/>
    </source>
</evidence>
<dbReference type="Proteomes" id="UP000272942">
    <property type="component" value="Unassembled WGS sequence"/>
</dbReference>
<accession>A0A183AVG2</accession>
<dbReference type="InterPro" id="IPR001452">
    <property type="entry name" value="SH3_domain"/>
</dbReference>
<proteinExistence type="predicted"/>
<reference evidence="4 5" key="2">
    <citation type="submission" date="2018-11" db="EMBL/GenBank/DDBJ databases">
        <authorList>
            <consortium name="Pathogen Informatics"/>
        </authorList>
    </citation>
    <scope>NUCLEOTIDE SEQUENCE [LARGE SCALE GENOMIC DNA]</scope>
    <source>
        <strain evidence="4 5">Egypt</strain>
    </source>
</reference>
<dbReference type="PROSITE" id="PS50002">
    <property type="entry name" value="SH3"/>
    <property type="match status" value="1"/>
</dbReference>
<evidence type="ECO:0000256" key="2">
    <source>
        <dbReference type="PROSITE-ProRule" id="PRU00192"/>
    </source>
</evidence>
<dbReference type="OrthoDB" id="8783038at2759"/>
<dbReference type="AlphaFoldDB" id="A0A183AVG2"/>
<dbReference type="WBParaSite" id="ECPE_0001098101-mRNA-1">
    <property type="protein sequence ID" value="ECPE_0001098101-mRNA-1"/>
    <property type="gene ID" value="ECPE_0001098101"/>
</dbReference>
<dbReference type="EMBL" id="UZAN01049967">
    <property type="protein sequence ID" value="VDP87859.1"/>
    <property type="molecule type" value="Genomic_DNA"/>
</dbReference>
<evidence type="ECO:0000313" key="5">
    <source>
        <dbReference type="Proteomes" id="UP000272942"/>
    </source>
</evidence>
<name>A0A183AVG2_9TREM</name>
<keyword evidence="5" id="KW-1185">Reference proteome</keyword>
<keyword evidence="1 2" id="KW-0728">SH3 domain</keyword>
<evidence type="ECO:0000313" key="4">
    <source>
        <dbReference type="EMBL" id="VDP87859.1"/>
    </source>
</evidence>
<dbReference type="InterPro" id="IPR036028">
    <property type="entry name" value="SH3-like_dom_sf"/>
</dbReference>
<evidence type="ECO:0000313" key="6">
    <source>
        <dbReference type="WBParaSite" id="ECPE_0001098101-mRNA-1"/>
    </source>
</evidence>
<protein>
    <submittedName>
        <fullName evidence="6">SH3 domain-containing protein</fullName>
    </submittedName>
</protein>
<dbReference type="Gene3D" id="2.30.30.40">
    <property type="entry name" value="SH3 Domains"/>
    <property type="match status" value="1"/>
</dbReference>
<dbReference type="SMART" id="SM00326">
    <property type="entry name" value="SH3"/>
    <property type="match status" value="1"/>
</dbReference>
<evidence type="ECO:0000256" key="1">
    <source>
        <dbReference type="ARBA" id="ARBA00022443"/>
    </source>
</evidence>
<organism evidence="6">
    <name type="scientific">Echinostoma caproni</name>
    <dbReference type="NCBI Taxonomy" id="27848"/>
    <lineage>
        <taxon>Eukaryota</taxon>
        <taxon>Metazoa</taxon>
        <taxon>Spiralia</taxon>
        <taxon>Lophotrochozoa</taxon>
        <taxon>Platyhelminthes</taxon>
        <taxon>Trematoda</taxon>
        <taxon>Digenea</taxon>
        <taxon>Plagiorchiida</taxon>
        <taxon>Echinostomata</taxon>
        <taxon>Echinostomatoidea</taxon>
        <taxon>Echinostomatidae</taxon>
        <taxon>Echinostoma</taxon>
    </lineage>
</organism>
<feature type="domain" description="SH3" evidence="3">
    <location>
        <begin position="221"/>
        <end position="284"/>
    </location>
</feature>
<dbReference type="SUPFAM" id="SSF50044">
    <property type="entry name" value="SH3-domain"/>
    <property type="match status" value="1"/>
</dbReference>
<reference evidence="6" key="1">
    <citation type="submission" date="2016-06" db="UniProtKB">
        <authorList>
            <consortium name="WormBaseParasite"/>
        </authorList>
    </citation>
    <scope>IDENTIFICATION</scope>
</reference>